<dbReference type="InterPro" id="IPR042150">
    <property type="entry name" value="MmRce1-like"/>
</dbReference>
<keyword evidence="1" id="KW-1133">Transmembrane helix</keyword>
<keyword evidence="1" id="KW-0472">Membrane</keyword>
<keyword evidence="4" id="KW-1185">Reference proteome</keyword>
<evidence type="ECO:0000256" key="1">
    <source>
        <dbReference type="SAM" id="Phobius"/>
    </source>
</evidence>
<evidence type="ECO:0000313" key="4">
    <source>
        <dbReference type="Proteomes" id="UP000198902"/>
    </source>
</evidence>
<reference evidence="4" key="1">
    <citation type="submission" date="2015-03" db="EMBL/GenBank/DDBJ databases">
        <authorList>
            <person name="Urmite Genomes"/>
        </authorList>
    </citation>
    <scope>NUCLEOTIDE SEQUENCE [LARGE SCALE GENOMIC DNA]</scope>
    <source>
        <strain evidence="4">Arc-Hr</strain>
    </source>
</reference>
<dbReference type="GO" id="GO:0006508">
    <property type="term" value="P:proteolysis"/>
    <property type="evidence" value="ECO:0007669"/>
    <property type="project" value="UniProtKB-KW"/>
</dbReference>
<feature type="transmembrane region" description="Helical" evidence="1">
    <location>
        <begin position="252"/>
        <end position="272"/>
    </location>
</feature>
<keyword evidence="3" id="KW-0645">Protease</keyword>
<proteinExistence type="predicted"/>
<feature type="transmembrane region" description="Helical" evidence="1">
    <location>
        <begin position="192"/>
        <end position="214"/>
    </location>
</feature>
<dbReference type="GO" id="GO:0004175">
    <property type="term" value="F:endopeptidase activity"/>
    <property type="evidence" value="ECO:0007669"/>
    <property type="project" value="UniProtKB-ARBA"/>
</dbReference>
<organism evidence="3 4">
    <name type="scientific">Haloferax massiliensis</name>
    <dbReference type="NCBI Taxonomy" id="1476858"/>
    <lineage>
        <taxon>Archaea</taxon>
        <taxon>Methanobacteriati</taxon>
        <taxon>Methanobacteriota</taxon>
        <taxon>Stenosarchaea group</taxon>
        <taxon>Halobacteria</taxon>
        <taxon>Halobacteriales</taxon>
        <taxon>Haloferacaceae</taxon>
        <taxon>Haloferax</taxon>
    </lineage>
</organism>
<feature type="transmembrane region" description="Helical" evidence="1">
    <location>
        <begin position="149"/>
        <end position="171"/>
    </location>
</feature>
<dbReference type="RefSeq" id="WP_089777115.1">
    <property type="nucleotide sequence ID" value="NZ_CABLRR010000001.1"/>
</dbReference>
<keyword evidence="3" id="KW-0378">Hydrolase</keyword>
<protein>
    <submittedName>
        <fullName evidence="3">CAAX amino terminal protease self-immunity</fullName>
    </submittedName>
</protein>
<dbReference type="AlphaFoldDB" id="A0A0D6JNH3"/>
<feature type="transmembrane region" description="Helical" evidence="1">
    <location>
        <begin position="59"/>
        <end position="82"/>
    </location>
</feature>
<feature type="transmembrane region" description="Helical" evidence="1">
    <location>
        <begin position="278"/>
        <end position="301"/>
    </location>
</feature>
<dbReference type="EMBL" id="CSTE01000001">
    <property type="protein sequence ID" value="CQR49163.1"/>
    <property type="molecule type" value="Genomic_DNA"/>
</dbReference>
<dbReference type="InterPro" id="IPR003675">
    <property type="entry name" value="Rce1/LyrA-like_dom"/>
</dbReference>
<evidence type="ECO:0000313" key="3">
    <source>
        <dbReference type="EMBL" id="CQR49163.1"/>
    </source>
</evidence>
<feature type="transmembrane region" description="Helical" evidence="1">
    <location>
        <begin position="226"/>
        <end position="245"/>
    </location>
</feature>
<dbReference type="PANTHER" id="PTHR35797">
    <property type="entry name" value="PROTEASE-RELATED"/>
    <property type="match status" value="1"/>
</dbReference>
<evidence type="ECO:0000259" key="2">
    <source>
        <dbReference type="Pfam" id="PF02517"/>
    </source>
</evidence>
<gene>
    <name evidence="3" type="ORF">BN996_00619</name>
</gene>
<accession>A0A0D6JNH3</accession>
<dbReference type="Pfam" id="PF02517">
    <property type="entry name" value="Rce1-like"/>
    <property type="match status" value="1"/>
</dbReference>
<dbReference type="Proteomes" id="UP000198902">
    <property type="component" value="Unassembled WGS sequence"/>
</dbReference>
<dbReference type="OrthoDB" id="28575at2157"/>
<feature type="transmembrane region" description="Helical" evidence="1">
    <location>
        <begin position="23"/>
        <end position="47"/>
    </location>
</feature>
<dbReference type="GO" id="GO:0080120">
    <property type="term" value="P:CAAX-box protein maturation"/>
    <property type="evidence" value="ECO:0007669"/>
    <property type="project" value="UniProtKB-ARBA"/>
</dbReference>
<keyword evidence="1" id="KW-0812">Transmembrane</keyword>
<name>A0A0D6JNH3_9EURY</name>
<dbReference type="PANTHER" id="PTHR35797:SF1">
    <property type="entry name" value="PROTEASE"/>
    <property type="match status" value="1"/>
</dbReference>
<feature type="domain" description="CAAX prenyl protease 2/Lysostaphin resistance protein A-like" evidence="2">
    <location>
        <begin position="159"/>
        <end position="263"/>
    </location>
</feature>
<feature type="transmembrane region" description="Helical" evidence="1">
    <location>
        <begin position="103"/>
        <end position="129"/>
    </location>
</feature>
<sequence>MSTVGDGPAEPNARAEPFESRRVVVFLLVAFGLAAATALAVSLTGGLTDSPPVAFGLPLWLVLVSTCYMFSPSVANVVTRLVTGEGWANLRIRPAFRSNLGTYLLAWLVPGLVVAVGAALFFALLPAYFDPDATALRGVLPPGASLELVLVAQVAQGLVLGATVNTVFAFGEEFGWRGYLLQKFLPLGPRRAVLLLGVVWGAWHWPLIALGYNYGFGYPGAPWTGFLAMVWMTTAVGVFLAWVALRADSVWPAALGHGMFNAFAGLGSIFAAAGAPSLLGPTAVGAVVVVPWVVVAGVLVVRSPAFEA</sequence>